<evidence type="ECO:0000256" key="7">
    <source>
        <dbReference type="ARBA" id="ARBA00022989"/>
    </source>
</evidence>
<reference evidence="9" key="2">
    <citation type="submission" date="2022-06" db="UniProtKB">
        <authorList>
            <consortium name="EnsemblMetazoa"/>
        </authorList>
    </citation>
    <scope>IDENTIFICATION</scope>
    <source>
        <strain evidence="9">DF5081</strain>
    </source>
</reference>
<dbReference type="InterPro" id="IPR026051">
    <property type="entry name" value="ALG1-like"/>
</dbReference>
<evidence type="ECO:0000313" key="10">
    <source>
        <dbReference type="Proteomes" id="UP000005237"/>
    </source>
</evidence>
<keyword evidence="4" id="KW-0808">Transferase</keyword>
<evidence type="ECO:0000256" key="5">
    <source>
        <dbReference type="ARBA" id="ARBA00022692"/>
    </source>
</evidence>
<proteinExistence type="predicted"/>
<comment type="pathway">
    <text evidence="2">Protein modification; protein glycosylation.</text>
</comment>
<protein>
    <recommendedName>
        <fullName evidence="11">Chitobiosyldiphosphodolichol beta-mannosyltransferase</fullName>
    </recommendedName>
</protein>
<sequence length="237" mass="27166">MHKKVGGVSRSHVATRLKTQYFDCFSEAADGSSSIYRDRRKDDECESDLLSHKILKRETRIIKIMESASLIPQWQSACKGSEAAVVVLGDVGRSPRMCNHAIMLAEAGYRVKIFGFHDSDPEIPMTDHEPIEIVGIRAPPEMRSLPAAVQLPVKFVWNVFTLFFTLFFRTSHLDLRVILMQNPPGLPTMLVCYLISRLKTARLTVDWHNYTYSILRDKYNLEEEKLFRAGWKSAKEM</sequence>
<organism evidence="9 10">
    <name type="scientific">Caenorhabditis japonica</name>
    <dbReference type="NCBI Taxonomy" id="281687"/>
    <lineage>
        <taxon>Eukaryota</taxon>
        <taxon>Metazoa</taxon>
        <taxon>Ecdysozoa</taxon>
        <taxon>Nematoda</taxon>
        <taxon>Chromadorea</taxon>
        <taxon>Rhabditida</taxon>
        <taxon>Rhabditina</taxon>
        <taxon>Rhabditomorpha</taxon>
        <taxon>Rhabditoidea</taxon>
        <taxon>Rhabditidae</taxon>
        <taxon>Peloderinae</taxon>
        <taxon>Caenorhabditis</taxon>
    </lineage>
</organism>
<dbReference type="AlphaFoldDB" id="A0A8R1IKQ9"/>
<evidence type="ECO:0000256" key="4">
    <source>
        <dbReference type="ARBA" id="ARBA00022679"/>
    </source>
</evidence>
<evidence type="ECO:0000256" key="2">
    <source>
        <dbReference type="ARBA" id="ARBA00004922"/>
    </source>
</evidence>
<evidence type="ECO:0000256" key="1">
    <source>
        <dbReference type="ARBA" id="ARBA00004389"/>
    </source>
</evidence>
<keyword evidence="5" id="KW-0812">Transmembrane</keyword>
<keyword evidence="8" id="KW-0472">Membrane</keyword>
<keyword evidence="10" id="KW-1185">Reference proteome</keyword>
<keyword evidence="6" id="KW-0256">Endoplasmic reticulum</keyword>
<evidence type="ECO:0000256" key="6">
    <source>
        <dbReference type="ARBA" id="ARBA00022824"/>
    </source>
</evidence>
<dbReference type="Proteomes" id="UP000005237">
    <property type="component" value="Unassembled WGS sequence"/>
</dbReference>
<name>A0A8R1IKQ9_CAEJA</name>
<evidence type="ECO:0000313" key="9">
    <source>
        <dbReference type="EnsemblMetazoa" id="CJA36671a.1"/>
    </source>
</evidence>
<reference evidence="10" key="1">
    <citation type="submission" date="2010-08" db="EMBL/GenBank/DDBJ databases">
        <authorList>
            <consortium name="Caenorhabditis japonica Sequencing Consortium"/>
            <person name="Wilson R.K."/>
        </authorList>
    </citation>
    <scope>NUCLEOTIDE SEQUENCE [LARGE SCALE GENOMIC DNA]</scope>
    <source>
        <strain evidence="10">DF5081</strain>
    </source>
</reference>
<dbReference type="PANTHER" id="PTHR13036:SF0">
    <property type="entry name" value="CHITOBIOSYLDIPHOSPHODOLICHOL BETA-MANNOSYLTRANSFERASE"/>
    <property type="match status" value="1"/>
</dbReference>
<evidence type="ECO:0000256" key="8">
    <source>
        <dbReference type="ARBA" id="ARBA00023136"/>
    </source>
</evidence>
<dbReference type="GO" id="GO:0005789">
    <property type="term" value="C:endoplasmic reticulum membrane"/>
    <property type="evidence" value="ECO:0007669"/>
    <property type="project" value="UniProtKB-SubCell"/>
</dbReference>
<keyword evidence="7" id="KW-1133">Transmembrane helix</keyword>
<evidence type="ECO:0008006" key="11">
    <source>
        <dbReference type="Google" id="ProtNLM"/>
    </source>
</evidence>
<dbReference type="EnsemblMetazoa" id="CJA36671a.1">
    <property type="protein sequence ID" value="CJA36671a.1"/>
    <property type="gene ID" value="WBGene00212518"/>
</dbReference>
<keyword evidence="3" id="KW-0328">Glycosyltransferase</keyword>
<comment type="subcellular location">
    <subcellularLocation>
        <location evidence="1">Endoplasmic reticulum membrane</location>
        <topology evidence="1">Single-pass membrane protein</topology>
    </subcellularLocation>
</comment>
<dbReference type="GO" id="GO:0000030">
    <property type="term" value="F:mannosyltransferase activity"/>
    <property type="evidence" value="ECO:0007669"/>
    <property type="project" value="InterPro"/>
</dbReference>
<accession>A0A8R1IKQ9</accession>
<dbReference type="PANTHER" id="PTHR13036">
    <property type="entry name" value="BETA1,4 MANNOSYLTRANSFERASE"/>
    <property type="match status" value="1"/>
</dbReference>
<evidence type="ECO:0000256" key="3">
    <source>
        <dbReference type="ARBA" id="ARBA00022676"/>
    </source>
</evidence>